<dbReference type="Gene3D" id="3.40.50.2000">
    <property type="entry name" value="Glycogen Phosphorylase B"/>
    <property type="match status" value="1"/>
</dbReference>
<evidence type="ECO:0000313" key="2">
    <source>
        <dbReference type="Proteomes" id="UP001144347"/>
    </source>
</evidence>
<dbReference type="Proteomes" id="UP001144347">
    <property type="component" value="Unassembled WGS sequence"/>
</dbReference>
<proteinExistence type="predicted"/>
<gene>
    <name evidence="1" type="ORF">O0955_11915</name>
</gene>
<name>A0ABT4L9W2_9SPHI</name>
<comment type="caution">
    <text evidence="1">The sequence shown here is derived from an EMBL/GenBank/DDBJ whole genome shotgun (WGS) entry which is preliminary data.</text>
</comment>
<evidence type="ECO:0008006" key="3">
    <source>
        <dbReference type="Google" id="ProtNLM"/>
    </source>
</evidence>
<accession>A0ABT4L9W2</accession>
<sequence length="380" mass="44203">MKIVAAVYSHPEYYPPTLNAINVLSNHVEKIEVISRNVKENEIVFPGNVKLKKSGDFKKIRETETAGYFWKLKSFILFSIKFYQSISKTSPEWVIVYDPIPLLSYQLFRRFLRCKPKLWYHNHDVLDMIKIKKYSISWFAKKAEQNSFNQLNVFSLPSEERKQYFPLDKFNGEYFFLPNYPSLASGFKRNYIKAPSSLKLIYQGHIGEGHGLIEIIKYLKNQKTGLNISLTLIGNRDNHFENILLNLIRELDLSDVVKIMSPVPYFNLKEITALHDIGLAIHEPVNLAFNTAATSSNKIYEYSALGLPVLLYDNIAYRKKLDRRAWAFFTDLTENSLEKNILAINGQYFNLSKSAIEDFSRDLNFENNFSKILSYLLTKK</sequence>
<reference evidence="1" key="1">
    <citation type="submission" date="2022-12" db="EMBL/GenBank/DDBJ databases">
        <title>Genome sequence of HCMS5-2.</title>
        <authorList>
            <person name="Woo H."/>
        </authorList>
    </citation>
    <scope>NUCLEOTIDE SEQUENCE</scope>
    <source>
        <strain evidence="1">HCMS5-2</strain>
    </source>
</reference>
<dbReference type="EMBL" id="JAPWGM010000003">
    <property type="protein sequence ID" value="MCZ4244708.1"/>
    <property type="molecule type" value="Genomic_DNA"/>
</dbReference>
<dbReference type="RefSeq" id="WP_269427761.1">
    <property type="nucleotide sequence ID" value="NZ_JAPWGM010000003.1"/>
</dbReference>
<protein>
    <recommendedName>
        <fullName evidence="3">Glycosyl transferase family 1 domain-containing protein</fullName>
    </recommendedName>
</protein>
<organism evidence="1 2">
    <name type="scientific">Pedobacter punctiformis</name>
    <dbReference type="NCBI Taxonomy" id="3004097"/>
    <lineage>
        <taxon>Bacteria</taxon>
        <taxon>Pseudomonadati</taxon>
        <taxon>Bacteroidota</taxon>
        <taxon>Sphingobacteriia</taxon>
        <taxon>Sphingobacteriales</taxon>
        <taxon>Sphingobacteriaceae</taxon>
        <taxon>Pedobacter</taxon>
    </lineage>
</organism>
<keyword evidence="2" id="KW-1185">Reference proteome</keyword>
<evidence type="ECO:0000313" key="1">
    <source>
        <dbReference type="EMBL" id="MCZ4244708.1"/>
    </source>
</evidence>
<dbReference type="SUPFAM" id="SSF53756">
    <property type="entry name" value="UDP-Glycosyltransferase/glycogen phosphorylase"/>
    <property type="match status" value="1"/>
</dbReference>